<organism evidence="2 3">
    <name type="scientific">Coemansia brasiliensis</name>
    <dbReference type="NCBI Taxonomy" id="2650707"/>
    <lineage>
        <taxon>Eukaryota</taxon>
        <taxon>Fungi</taxon>
        <taxon>Fungi incertae sedis</taxon>
        <taxon>Zoopagomycota</taxon>
        <taxon>Kickxellomycotina</taxon>
        <taxon>Kickxellomycetes</taxon>
        <taxon>Kickxellales</taxon>
        <taxon>Kickxellaceae</taxon>
        <taxon>Coemansia</taxon>
    </lineage>
</organism>
<dbReference type="AlphaFoldDB" id="A0A9W8I6N3"/>
<feature type="region of interest" description="Disordered" evidence="1">
    <location>
        <begin position="144"/>
        <end position="169"/>
    </location>
</feature>
<gene>
    <name evidence="2" type="ORF">IWW36_005983</name>
</gene>
<name>A0A9W8I6N3_9FUNG</name>
<dbReference type="EMBL" id="JANBUW010001861">
    <property type="protein sequence ID" value="KAJ2842231.1"/>
    <property type="molecule type" value="Genomic_DNA"/>
</dbReference>
<accession>A0A9W8I6N3</accession>
<feature type="compositionally biased region" description="Low complexity" evidence="1">
    <location>
        <begin position="152"/>
        <end position="161"/>
    </location>
</feature>
<evidence type="ECO:0000313" key="2">
    <source>
        <dbReference type="EMBL" id="KAJ2842231.1"/>
    </source>
</evidence>
<comment type="caution">
    <text evidence="2">The sequence shown here is derived from an EMBL/GenBank/DDBJ whole genome shotgun (WGS) entry which is preliminary data.</text>
</comment>
<feature type="compositionally biased region" description="Polar residues" evidence="1">
    <location>
        <begin position="100"/>
        <end position="117"/>
    </location>
</feature>
<dbReference type="OrthoDB" id="72441at2759"/>
<feature type="region of interest" description="Disordered" evidence="1">
    <location>
        <begin position="73"/>
        <end position="117"/>
    </location>
</feature>
<feature type="compositionally biased region" description="Basic and acidic residues" evidence="1">
    <location>
        <begin position="75"/>
        <end position="90"/>
    </location>
</feature>
<feature type="non-terminal residue" evidence="2">
    <location>
        <position position="1"/>
    </location>
</feature>
<proteinExistence type="predicted"/>
<sequence length="374" mass="40628">NPHVRSGKRDLAFTLKDGRYRSHRPLRKADSPGALPLQLRRAKSVVLADIEAAEDNELELSDDESRTSLHMLLRNNKEADMQETRKRHDSGNGGEHPSVPQITVSSEPARDSTSALLRQVQRSLSTVWNQSHLPMNYRQSAYCGSDSHELLPSPTSDSTSPQNVPSESLPRLVGRMAPEPTVPREDTGLGSCMPADSQDLEAVMAAACRPRSSRHRPWSLKPVASAFISSLHTGSRRNSTVDLPEASFAPGVQSVPVSPHNIVHQSVEMPPNSPTYLADSVTSSTAIDSHLSLIIHGNTANTADSSEQQQQTRQPFSLASNSTTSLDDFSANVLPQLDPYVDPYTNLNIPRTQSGQVTLLTSSATDTTAAEANF</sequence>
<dbReference type="Proteomes" id="UP001139887">
    <property type="component" value="Unassembled WGS sequence"/>
</dbReference>
<feature type="non-terminal residue" evidence="2">
    <location>
        <position position="374"/>
    </location>
</feature>
<evidence type="ECO:0000313" key="3">
    <source>
        <dbReference type="Proteomes" id="UP001139887"/>
    </source>
</evidence>
<keyword evidence="3" id="KW-1185">Reference proteome</keyword>
<protein>
    <submittedName>
        <fullName evidence="2">Uncharacterized protein</fullName>
    </submittedName>
</protein>
<evidence type="ECO:0000256" key="1">
    <source>
        <dbReference type="SAM" id="MobiDB-lite"/>
    </source>
</evidence>
<reference evidence="2" key="1">
    <citation type="submission" date="2022-07" db="EMBL/GenBank/DDBJ databases">
        <title>Phylogenomic reconstructions and comparative analyses of Kickxellomycotina fungi.</title>
        <authorList>
            <person name="Reynolds N.K."/>
            <person name="Stajich J.E."/>
            <person name="Barry K."/>
            <person name="Grigoriev I.V."/>
            <person name="Crous P."/>
            <person name="Smith M.E."/>
        </authorList>
    </citation>
    <scope>NUCLEOTIDE SEQUENCE</scope>
    <source>
        <strain evidence="2">NRRL 1566</strain>
    </source>
</reference>